<evidence type="ECO:0000256" key="3">
    <source>
        <dbReference type="ARBA" id="ARBA00022801"/>
    </source>
</evidence>
<dbReference type="Gene3D" id="3.40.50.40">
    <property type="match status" value="1"/>
</dbReference>
<dbReference type="PROSITE" id="PS00144">
    <property type="entry name" value="ASN_GLN_ASE_1"/>
    <property type="match status" value="1"/>
</dbReference>
<dbReference type="Proteomes" id="UP001174909">
    <property type="component" value="Unassembled WGS sequence"/>
</dbReference>
<dbReference type="InterPro" id="IPR020827">
    <property type="entry name" value="Asparaginase/glutaminase_AS1"/>
</dbReference>
<proteinExistence type="inferred from homology"/>
<dbReference type="Pfam" id="PF17763">
    <property type="entry name" value="Asparaginase_C"/>
    <property type="match status" value="1"/>
</dbReference>
<dbReference type="Gene3D" id="3.40.50.1170">
    <property type="entry name" value="L-asparaginase, N-terminal domain"/>
    <property type="match status" value="1"/>
</dbReference>
<dbReference type="PANTHER" id="PTHR11707">
    <property type="entry name" value="L-ASPARAGINASE"/>
    <property type="match status" value="1"/>
</dbReference>
<dbReference type="EMBL" id="CASHTH010000421">
    <property type="protein sequence ID" value="CAI8000969.1"/>
    <property type="molecule type" value="Genomic_DNA"/>
</dbReference>
<evidence type="ECO:0000256" key="6">
    <source>
        <dbReference type="PROSITE-ProRule" id="PRU10099"/>
    </source>
</evidence>
<gene>
    <name evidence="10" type="ORF">GBAR_LOCUS3079</name>
</gene>
<comment type="similarity">
    <text evidence="1 7">Belongs to the asparaginase 1 family.</text>
</comment>
<reference evidence="10" key="1">
    <citation type="submission" date="2023-03" db="EMBL/GenBank/DDBJ databases">
        <authorList>
            <person name="Steffen K."/>
            <person name="Cardenas P."/>
        </authorList>
    </citation>
    <scope>NUCLEOTIDE SEQUENCE</scope>
</reference>
<dbReference type="CDD" id="cd08964">
    <property type="entry name" value="L-asparaginase_II"/>
    <property type="match status" value="1"/>
</dbReference>
<comment type="catalytic activity">
    <reaction evidence="4">
        <text>L-asparagine + H2O = L-aspartate + NH4(+)</text>
        <dbReference type="Rhea" id="RHEA:21016"/>
        <dbReference type="ChEBI" id="CHEBI:15377"/>
        <dbReference type="ChEBI" id="CHEBI:28938"/>
        <dbReference type="ChEBI" id="CHEBI:29991"/>
        <dbReference type="ChEBI" id="CHEBI:58048"/>
        <dbReference type="EC" id="3.5.1.1"/>
    </reaction>
</comment>
<organism evidence="10 11">
    <name type="scientific">Geodia barretti</name>
    <name type="common">Barrett's horny sponge</name>
    <dbReference type="NCBI Taxonomy" id="519541"/>
    <lineage>
        <taxon>Eukaryota</taxon>
        <taxon>Metazoa</taxon>
        <taxon>Porifera</taxon>
        <taxon>Demospongiae</taxon>
        <taxon>Heteroscleromorpha</taxon>
        <taxon>Tetractinellida</taxon>
        <taxon>Astrophorina</taxon>
        <taxon>Geodiidae</taxon>
        <taxon>Geodia</taxon>
    </lineage>
</organism>
<keyword evidence="3" id="KW-0378">Hydrolase</keyword>
<accession>A0AA35R1W0</accession>
<name>A0AA35R1W0_GEOBA</name>
<feature type="active site" description="O-isoaspartyl threonine intermediate" evidence="5">
    <location>
        <position position="20"/>
    </location>
</feature>
<dbReference type="InterPro" id="IPR037152">
    <property type="entry name" value="L-asparaginase_N_sf"/>
</dbReference>
<dbReference type="EC" id="3.5.1.1" evidence="2"/>
<evidence type="ECO:0000259" key="8">
    <source>
        <dbReference type="Pfam" id="PF00710"/>
    </source>
</evidence>
<protein>
    <recommendedName>
        <fullName evidence="2">asparaginase</fullName>
        <ecNumber evidence="2">3.5.1.1</ecNumber>
    </recommendedName>
</protein>
<dbReference type="InterPro" id="IPR004550">
    <property type="entry name" value="AsnASE_II"/>
</dbReference>
<dbReference type="PANTHER" id="PTHR11707:SF28">
    <property type="entry name" value="60 KDA LYSOPHOSPHOLIPASE"/>
    <property type="match status" value="1"/>
</dbReference>
<keyword evidence="11" id="KW-1185">Reference proteome</keyword>
<evidence type="ECO:0000313" key="10">
    <source>
        <dbReference type="EMBL" id="CAI8000969.1"/>
    </source>
</evidence>
<feature type="domain" description="L-asparaginase N-terminal" evidence="8">
    <location>
        <begin position="11"/>
        <end position="208"/>
    </location>
</feature>
<evidence type="ECO:0000256" key="2">
    <source>
        <dbReference type="ARBA" id="ARBA00012920"/>
    </source>
</evidence>
<dbReference type="PIRSF" id="PIRSF001220">
    <property type="entry name" value="L-ASNase_gatD"/>
    <property type="match status" value="1"/>
</dbReference>
<dbReference type="SFLD" id="SFLDS00057">
    <property type="entry name" value="Glutaminase/Asparaginase"/>
    <property type="match status" value="1"/>
</dbReference>
<evidence type="ECO:0000259" key="9">
    <source>
        <dbReference type="Pfam" id="PF17763"/>
    </source>
</evidence>
<feature type="domain" description="Asparaginase/glutaminase C-terminal" evidence="9">
    <location>
        <begin position="228"/>
        <end position="336"/>
    </location>
</feature>
<dbReference type="FunFam" id="3.40.50.1170:FF:000001">
    <property type="entry name" value="L-asparaginase 2"/>
    <property type="match status" value="1"/>
</dbReference>
<dbReference type="NCBIfam" id="TIGR00520">
    <property type="entry name" value="asnASE_II"/>
    <property type="match status" value="1"/>
</dbReference>
<dbReference type="SUPFAM" id="SSF53774">
    <property type="entry name" value="Glutaminase/Asparaginase"/>
    <property type="match status" value="1"/>
</dbReference>
<dbReference type="PIRSF" id="PIRSF500176">
    <property type="entry name" value="L_ASNase"/>
    <property type="match status" value="1"/>
</dbReference>
<dbReference type="InterPro" id="IPR027474">
    <property type="entry name" value="L-asparaginase_N"/>
</dbReference>
<dbReference type="AlphaFoldDB" id="A0AA35R1W0"/>
<dbReference type="Pfam" id="PF00710">
    <property type="entry name" value="Asparaginase"/>
    <property type="match status" value="1"/>
</dbReference>
<dbReference type="GO" id="GO:0004067">
    <property type="term" value="F:asparaginase activity"/>
    <property type="evidence" value="ECO:0007669"/>
    <property type="project" value="UniProtKB-UniRule"/>
</dbReference>
<sequence length="339" mass="36585">MVNSTYGERSRVYLFGTGGTISFVGENRTDFANYSYRGTQLTIQEMLARVPEAEEVADVVAEQVINVGSTEVYPSDWLTLARRINERMSADGAASGAAVTHGTATLEETAYFLNLTVRDRRPVVVTGAMRPPSAMGTDADNNLLDAVRIAAAEQSAGRGALVVLNNEIHSARDVTKTDSYRVETFQSGHMGYLGYSDSDGQVVYYRRPERRHTADSEFDLAGIDELPRVDIAYAYAGADGTVIDALTDAKVGGIVAAGLGSGGSPAPFMAGLQRAIASGVPVVLSTQVGTGRVLQTRRFMEQGYIVADNLHPKKARILLMLGLTRTTDPSELQRMMLEY</sequence>
<dbReference type="PROSITE" id="PS51732">
    <property type="entry name" value="ASN_GLN_ASE_3"/>
    <property type="match status" value="1"/>
</dbReference>
<dbReference type="SMART" id="SM00870">
    <property type="entry name" value="Asparaginase"/>
    <property type="match status" value="1"/>
</dbReference>
<evidence type="ECO:0000256" key="7">
    <source>
        <dbReference type="RuleBase" id="RU004456"/>
    </source>
</evidence>
<evidence type="ECO:0000256" key="5">
    <source>
        <dbReference type="PIRSR" id="PIRSR001220-1"/>
    </source>
</evidence>
<evidence type="ECO:0000256" key="1">
    <source>
        <dbReference type="ARBA" id="ARBA00010518"/>
    </source>
</evidence>
<dbReference type="InterPro" id="IPR040919">
    <property type="entry name" value="Asparaginase_C"/>
</dbReference>
<evidence type="ECO:0000256" key="4">
    <source>
        <dbReference type="ARBA" id="ARBA00049366"/>
    </source>
</evidence>
<feature type="active site" evidence="6">
    <location>
        <position position="20"/>
    </location>
</feature>
<dbReference type="InterPro" id="IPR036152">
    <property type="entry name" value="Asp/glu_Ase-like_sf"/>
</dbReference>
<dbReference type="InterPro" id="IPR006034">
    <property type="entry name" value="Asparaginase/glutaminase-like"/>
</dbReference>
<dbReference type="InterPro" id="IPR027473">
    <property type="entry name" value="L-asparaginase_C"/>
</dbReference>
<evidence type="ECO:0000313" key="11">
    <source>
        <dbReference type="Proteomes" id="UP001174909"/>
    </source>
</evidence>
<comment type="caution">
    <text evidence="10">The sequence shown here is derived from an EMBL/GenBank/DDBJ whole genome shotgun (WGS) entry which is preliminary data.</text>
</comment>
<dbReference type="PRINTS" id="PR00139">
    <property type="entry name" value="ASNGLNASE"/>
</dbReference>
<dbReference type="GO" id="GO:0006530">
    <property type="term" value="P:L-asparagine catabolic process"/>
    <property type="evidence" value="ECO:0007669"/>
    <property type="project" value="UniProtKB-ARBA"/>
</dbReference>